<evidence type="ECO:0000313" key="1">
    <source>
        <dbReference type="EMBL" id="OGC23510.1"/>
    </source>
</evidence>
<accession>A0A1F4SSV5</accession>
<organism evidence="1 2">
    <name type="scientific">candidate division WOR-1 bacterium RIFOXYB2_FULL_37_13</name>
    <dbReference type="NCBI Taxonomy" id="1802579"/>
    <lineage>
        <taxon>Bacteria</taxon>
        <taxon>Bacillati</taxon>
        <taxon>Saganbacteria</taxon>
    </lineage>
</organism>
<proteinExistence type="predicted"/>
<sequence length="80" mass="9710">MITSQLDFQTERKTICYDSFDYMEIHSGFPWKYANSTSKIIMLYDNSIIENKLINKHFQKLSEQNLSFWDNAQDEYWNKL</sequence>
<name>A0A1F4SSV5_UNCSA</name>
<dbReference type="EMBL" id="MEUB01000017">
    <property type="protein sequence ID" value="OGC23510.1"/>
    <property type="molecule type" value="Genomic_DNA"/>
</dbReference>
<gene>
    <name evidence="1" type="ORF">A2310_02790</name>
</gene>
<evidence type="ECO:0000313" key="2">
    <source>
        <dbReference type="Proteomes" id="UP000178417"/>
    </source>
</evidence>
<dbReference type="AlphaFoldDB" id="A0A1F4SSV5"/>
<comment type="caution">
    <text evidence="1">The sequence shown here is derived from an EMBL/GenBank/DDBJ whole genome shotgun (WGS) entry which is preliminary data.</text>
</comment>
<reference evidence="1 2" key="1">
    <citation type="journal article" date="2016" name="Nat. Commun.">
        <title>Thousands of microbial genomes shed light on interconnected biogeochemical processes in an aquifer system.</title>
        <authorList>
            <person name="Anantharaman K."/>
            <person name="Brown C.T."/>
            <person name="Hug L.A."/>
            <person name="Sharon I."/>
            <person name="Castelle C.J."/>
            <person name="Probst A.J."/>
            <person name="Thomas B.C."/>
            <person name="Singh A."/>
            <person name="Wilkins M.J."/>
            <person name="Karaoz U."/>
            <person name="Brodie E.L."/>
            <person name="Williams K.H."/>
            <person name="Hubbard S.S."/>
            <person name="Banfield J.F."/>
        </authorList>
    </citation>
    <scope>NUCLEOTIDE SEQUENCE [LARGE SCALE GENOMIC DNA]</scope>
</reference>
<dbReference type="STRING" id="1802579.A2310_02790"/>
<dbReference type="Proteomes" id="UP000178417">
    <property type="component" value="Unassembled WGS sequence"/>
</dbReference>
<protein>
    <submittedName>
        <fullName evidence="1">Uncharacterized protein</fullName>
    </submittedName>
</protein>